<dbReference type="EMBL" id="OY757088">
    <property type="protein sequence ID" value="CAK1257609.1"/>
    <property type="molecule type" value="Genomic_DNA"/>
</dbReference>
<reference evidence="2" key="1">
    <citation type="submission" date="2023-10" db="EMBL/GenBank/DDBJ databases">
        <authorList>
            <person name="Robby Concha-Eloko"/>
            <person name="Pilar Barberan- Martinez"/>
            <person name="Rafael Sanjuan"/>
            <person name="Pilar Domingo-Calap"/>
        </authorList>
    </citation>
    <scope>NUCLEOTIDE SEQUENCE</scope>
</reference>
<evidence type="ECO:0000313" key="2">
    <source>
        <dbReference type="EMBL" id="CAK1257609.1"/>
    </source>
</evidence>
<proteinExistence type="predicted"/>
<feature type="domain" description="dATP/dGTP diphosphohydrolase N-terminal" evidence="1">
    <location>
        <begin position="75"/>
        <end position="168"/>
    </location>
</feature>
<keyword evidence="3" id="KW-1185">Reference proteome</keyword>
<organism evidence="2 3">
    <name type="scientific">Klebsiella phage vB_Kpl_K72PH164C2</name>
    <dbReference type="NCBI Taxonomy" id="3071646"/>
    <lineage>
        <taxon>Viruses</taxon>
        <taxon>Duplodnaviria</taxon>
        <taxon>Heunggongvirae</taxon>
        <taxon>Uroviricota</taxon>
        <taxon>Caudoviricetes</taxon>
        <taxon>Autographivirales</taxon>
        <taxon>Autoscriptoviridae</taxon>
        <taxon>Slopekvirinae</taxon>
        <taxon>Drulisvirus</taxon>
        <taxon>Drulisvirus K72PH164C2</taxon>
    </lineage>
</organism>
<dbReference type="InterPro" id="IPR044038">
    <property type="entry name" value="dATP/dGTP_diPOhydrolase_N"/>
</dbReference>
<name>A0AAD2JTR4_9CAUD</name>
<protein>
    <recommendedName>
        <fullName evidence="1">dATP/dGTP diphosphohydrolase N-terminal domain-containing protein</fullName>
    </recommendedName>
</protein>
<dbReference type="Proteomes" id="UP001296237">
    <property type="component" value="Chromosome"/>
</dbReference>
<accession>A0AAD2JTR4</accession>
<evidence type="ECO:0000259" key="1">
    <source>
        <dbReference type="Pfam" id="PF18909"/>
    </source>
</evidence>
<dbReference type="Pfam" id="PF18909">
    <property type="entry name" value="dGTP_diPhyd_N"/>
    <property type="match status" value="1"/>
</dbReference>
<gene>
    <name evidence="2" type="ORF">K72PH164C2_LOCUS40</name>
</gene>
<sequence length="173" mass="18841">MNNIQVGSRVVRKPQYRTKHWEESAEQRPFYIVSGFGPGGHVALHGIDGTFIAACFELAPEVEIQPTPEQGAVGTGMKYDAGKPRMDLLLDGCPNALLRISDVLTFGAQKYAAHSWHTVAEGKSRYKAALLRHLTAHSLGETLDSESGLPHLAHAACCALFILELEQMDSATE</sequence>
<evidence type="ECO:0000313" key="3">
    <source>
        <dbReference type="Proteomes" id="UP001296237"/>
    </source>
</evidence>